<dbReference type="NCBIfam" id="NF008277">
    <property type="entry name" value="PRK11055.1"/>
    <property type="match status" value="1"/>
</dbReference>
<evidence type="ECO:0000256" key="4">
    <source>
        <dbReference type="ARBA" id="ARBA00006206"/>
    </source>
</evidence>
<evidence type="ECO:0000256" key="11">
    <source>
        <dbReference type="PIRNR" id="PIRNR005096"/>
    </source>
</evidence>
<keyword evidence="7" id="KW-0597">Phosphoprotein</keyword>
<comment type="pathway">
    <text evidence="3 11">Carbohydrate metabolism; hexose metabolism.</text>
</comment>
<evidence type="ECO:0000256" key="1">
    <source>
        <dbReference type="ARBA" id="ARBA00001913"/>
    </source>
</evidence>
<comment type="cofactor">
    <cofactor evidence="1">
        <name>Ca(2+)</name>
        <dbReference type="ChEBI" id="CHEBI:29108"/>
    </cofactor>
</comment>
<dbReference type="PANTHER" id="PTHR10091">
    <property type="entry name" value="ALDOSE-1-EPIMERASE"/>
    <property type="match status" value="1"/>
</dbReference>
<evidence type="ECO:0000256" key="6">
    <source>
        <dbReference type="ARBA" id="ARBA00022490"/>
    </source>
</evidence>
<dbReference type="InterPro" id="IPR047215">
    <property type="entry name" value="Galactose_mutarotase-like"/>
</dbReference>
<evidence type="ECO:0000256" key="10">
    <source>
        <dbReference type="ARBA" id="ARBA00023277"/>
    </source>
</evidence>
<dbReference type="InterPro" id="IPR011013">
    <property type="entry name" value="Gal_mutarotase_sf_dom"/>
</dbReference>
<feature type="active site" description="Proton donor" evidence="12">
    <location>
        <position position="204"/>
    </location>
</feature>
<dbReference type="GO" id="GO:0033499">
    <property type="term" value="P:galactose catabolic process via UDP-galactose, Leloir pathway"/>
    <property type="evidence" value="ECO:0007669"/>
    <property type="project" value="TreeGrafter"/>
</dbReference>
<dbReference type="EMBL" id="UPXZ01000040">
    <property type="protein sequence ID" value="VBB48552.1"/>
    <property type="molecule type" value="Genomic_DNA"/>
</dbReference>
<dbReference type="GO" id="GO:0006006">
    <property type="term" value="P:glucose metabolic process"/>
    <property type="evidence" value="ECO:0007669"/>
    <property type="project" value="TreeGrafter"/>
</dbReference>
<dbReference type="PANTHER" id="PTHR10091:SF0">
    <property type="entry name" value="GALACTOSE MUTAROTASE"/>
    <property type="match status" value="1"/>
</dbReference>
<dbReference type="GO" id="GO:0005737">
    <property type="term" value="C:cytoplasm"/>
    <property type="evidence" value="ECO:0007669"/>
    <property type="project" value="UniProtKB-SubCell"/>
</dbReference>
<dbReference type="InterPro" id="IPR008183">
    <property type="entry name" value="Aldose_1/G6P_1-epimerase"/>
</dbReference>
<comment type="subunit">
    <text evidence="5">Monomer.</text>
</comment>
<evidence type="ECO:0000256" key="14">
    <source>
        <dbReference type="PIRSR" id="PIRSR005096-3"/>
    </source>
</evidence>
<evidence type="ECO:0000256" key="2">
    <source>
        <dbReference type="ARBA" id="ARBA00004496"/>
    </source>
</evidence>
<feature type="active site" description="Proton acceptor" evidence="12">
    <location>
        <position position="342"/>
    </location>
</feature>
<feature type="binding site" evidence="13">
    <location>
        <position position="276"/>
    </location>
    <ligand>
        <name>beta-D-galactose</name>
        <dbReference type="ChEBI" id="CHEBI:27667"/>
    </ligand>
</feature>
<dbReference type="PIRSF" id="PIRSF005096">
    <property type="entry name" value="GALM"/>
    <property type="match status" value="1"/>
</dbReference>
<organism evidence="15">
    <name type="scientific">uncultured Paludibacter sp</name>
    <dbReference type="NCBI Taxonomy" id="497635"/>
    <lineage>
        <taxon>Bacteria</taxon>
        <taxon>Pseudomonadati</taxon>
        <taxon>Bacteroidota</taxon>
        <taxon>Bacteroidia</taxon>
        <taxon>Bacteroidales</taxon>
        <taxon>Paludibacteraceae</taxon>
        <taxon>Paludibacter</taxon>
        <taxon>environmental samples</taxon>
    </lineage>
</organism>
<gene>
    <name evidence="15" type="primary">mro</name>
    <name evidence="15" type="ORF">TRIP_D450007</name>
</gene>
<evidence type="ECO:0000256" key="5">
    <source>
        <dbReference type="ARBA" id="ARBA00011245"/>
    </source>
</evidence>
<name>A0A653AKD7_9BACT</name>
<keyword evidence="6" id="KW-0963">Cytoplasm</keyword>
<dbReference type="UniPathway" id="UPA00242"/>
<feature type="binding site" evidence="14">
    <location>
        <begin position="107"/>
        <end position="108"/>
    </location>
    <ligand>
        <name>beta-D-galactose</name>
        <dbReference type="ChEBI" id="CHEBI:27667"/>
    </ligand>
</feature>
<dbReference type="GO" id="GO:0004034">
    <property type="term" value="F:aldose 1-epimerase activity"/>
    <property type="evidence" value="ECO:0007669"/>
    <property type="project" value="UniProtKB-EC"/>
</dbReference>
<evidence type="ECO:0000256" key="12">
    <source>
        <dbReference type="PIRSR" id="PIRSR005096-1"/>
    </source>
</evidence>
<dbReference type="GO" id="GO:0030246">
    <property type="term" value="F:carbohydrate binding"/>
    <property type="evidence" value="ECO:0007669"/>
    <property type="project" value="InterPro"/>
</dbReference>
<comment type="catalytic activity">
    <reaction evidence="11">
        <text>alpha-D-glucose = beta-D-glucose</text>
        <dbReference type="Rhea" id="RHEA:10264"/>
        <dbReference type="ChEBI" id="CHEBI:15903"/>
        <dbReference type="ChEBI" id="CHEBI:17925"/>
        <dbReference type="EC" id="5.1.3.3"/>
    </reaction>
</comment>
<keyword evidence="8" id="KW-0106">Calcium</keyword>
<reference evidence="15" key="1">
    <citation type="submission" date="2018-07" db="EMBL/GenBank/DDBJ databases">
        <authorList>
            <consortium name="Genoscope - CEA"/>
            <person name="William W."/>
        </authorList>
    </citation>
    <scope>NUCLEOTIDE SEQUENCE</scope>
    <source>
        <strain evidence="15">IK1</strain>
    </source>
</reference>
<dbReference type="FunFam" id="2.70.98.10:FF:000003">
    <property type="entry name" value="Aldose 1-epimerase"/>
    <property type="match status" value="1"/>
</dbReference>
<dbReference type="InterPro" id="IPR015443">
    <property type="entry name" value="Aldose_1-epimerase"/>
</dbReference>
<comment type="similarity">
    <text evidence="4 11">Belongs to the aldose epimerase family.</text>
</comment>
<evidence type="ECO:0000313" key="15">
    <source>
        <dbReference type="EMBL" id="VBB48552.1"/>
    </source>
</evidence>
<dbReference type="CDD" id="cd09019">
    <property type="entry name" value="galactose_mutarotase_like"/>
    <property type="match status" value="1"/>
</dbReference>
<accession>A0A653AKD7</accession>
<comment type="subcellular location">
    <subcellularLocation>
        <location evidence="2">Cytoplasm</location>
    </subcellularLocation>
</comment>
<protein>
    <recommendedName>
        <fullName evidence="11">Aldose 1-epimerase</fullName>
        <ecNumber evidence="11">5.1.3.3</ecNumber>
    </recommendedName>
</protein>
<dbReference type="EC" id="5.1.3.3" evidence="11"/>
<keyword evidence="10 11" id="KW-0119">Carbohydrate metabolism</keyword>
<dbReference type="AlphaFoldDB" id="A0A653AKD7"/>
<keyword evidence="9 11" id="KW-0413">Isomerase</keyword>
<evidence type="ECO:0000256" key="9">
    <source>
        <dbReference type="ARBA" id="ARBA00023235"/>
    </source>
</evidence>
<evidence type="ECO:0000256" key="13">
    <source>
        <dbReference type="PIRSR" id="PIRSR005096-2"/>
    </source>
</evidence>
<dbReference type="Pfam" id="PF01263">
    <property type="entry name" value="Aldose_epim"/>
    <property type="match status" value="1"/>
</dbReference>
<evidence type="ECO:0000256" key="3">
    <source>
        <dbReference type="ARBA" id="ARBA00005028"/>
    </source>
</evidence>
<dbReference type="InterPro" id="IPR014718">
    <property type="entry name" value="GH-type_carb-bd"/>
</dbReference>
<dbReference type="SUPFAM" id="SSF74650">
    <property type="entry name" value="Galactose mutarotase-like"/>
    <property type="match status" value="1"/>
</dbReference>
<proteinExistence type="inferred from homology"/>
<evidence type="ECO:0000256" key="8">
    <source>
        <dbReference type="ARBA" id="ARBA00022837"/>
    </source>
</evidence>
<evidence type="ECO:0000256" key="7">
    <source>
        <dbReference type="ARBA" id="ARBA00022553"/>
    </source>
</evidence>
<dbReference type="Gene3D" id="2.70.98.10">
    <property type="match status" value="1"/>
</dbReference>
<sequence length="377" mass="42104">MKTKIVILILVVLGLFFCKSQWKKPALLDAKNFETIIDGKKVSLYTLQSGNGLYMQVTNFGGRVVSLWCPDKKGNLADIVLGHKTILQYTEFTGERFIGCVVGRCANRIANGQFSIDGKTYNVPKNNNGQSLHGGLKGLDMVAWNVDEIKYNEIKLSYTSPDGAEGYPGNLKIQMTYTLTKNNEFKITYRAVTDKPTIVNLSHHGFFNLKGEGKGTINDHILQINADSITPVNEVLIPTGKLMAVEGTPFDFNKPTSIGLRVDADNEQLKFGKGYDHNWALNRKTSDKVEFAASVYEPVSGRYLEVWTDQPGLQFYGGNFFDGKGEGKYGSTQNYREAIALETQKFPDSPNQPNFPSVRLNPGEVYKQTCIYKFSIR</sequence>